<dbReference type="Proteomes" id="UP001596001">
    <property type="component" value="Unassembled WGS sequence"/>
</dbReference>
<evidence type="ECO:0000313" key="5">
    <source>
        <dbReference type="Proteomes" id="UP001596001"/>
    </source>
</evidence>
<evidence type="ECO:0000256" key="2">
    <source>
        <dbReference type="SAM" id="SignalP"/>
    </source>
</evidence>
<dbReference type="RefSeq" id="WP_382428839.1">
    <property type="nucleotide sequence ID" value="NZ_JBHSHJ010000001.1"/>
</dbReference>
<reference evidence="5" key="1">
    <citation type="journal article" date="2019" name="Int. J. Syst. Evol. Microbiol.">
        <title>The Global Catalogue of Microorganisms (GCM) 10K type strain sequencing project: providing services to taxonomists for standard genome sequencing and annotation.</title>
        <authorList>
            <consortium name="The Broad Institute Genomics Platform"/>
            <consortium name="The Broad Institute Genome Sequencing Center for Infectious Disease"/>
            <person name="Wu L."/>
            <person name="Ma J."/>
        </authorList>
    </citation>
    <scope>NUCLEOTIDE SEQUENCE [LARGE SCALE GENOMIC DNA]</scope>
    <source>
        <strain evidence="5">CCUG 49452</strain>
    </source>
</reference>
<proteinExistence type="predicted"/>
<accession>A0ABV9Q942</accession>
<dbReference type="InterPro" id="IPR025507">
    <property type="entry name" value="DUF4394"/>
</dbReference>
<feature type="domain" description="DUF4394" evidence="3">
    <location>
        <begin position="64"/>
        <end position="310"/>
    </location>
</feature>
<keyword evidence="5" id="KW-1185">Reference proteome</keyword>
<dbReference type="Pfam" id="PF14339">
    <property type="entry name" value="DUF4394"/>
    <property type="match status" value="1"/>
</dbReference>
<protein>
    <submittedName>
        <fullName evidence="4">DUF4394 domain-containing protein</fullName>
    </submittedName>
</protein>
<dbReference type="PROSITE" id="PS51257">
    <property type="entry name" value="PROKAR_LIPOPROTEIN"/>
    <property type="match status" value="1"/>
</dbReference>
<gene>
    <name evidence="4" type="ORF">ACFO6X_00140</name>
</gene>
<organism evidence="4 5">
    <name type="scientific">Giesbergeria sinuosa</name>
    <dbReference type="NCBI Taxonomy" id="80883"/>
    <lineage>
        <taxon>Bacteria</taxon>
        <taxon>Pseudomonadati</taxon>
        <taxon>Pseudomonadota</taxon>
        <taxon>Betaproteobacteria</taxon>
        <taxon>Burkholderiales</taxon>
        <taxon>Comamonadaceae</taxon>
        <taxon>Giesbergeria</taxon>
    </lineage>
</organism>
<evidence type="ECO:0000313" key="4">
    <source>
        <dbReference type="EMBL" id="MFC4787408.1"/>
    </source>
</evidence>
<keyword evidence="2" id="KW-0732">Signal</keyword>
<feature type="signal peptide" evidence="2">
    <location>
        <begin position="1"/>
        <end position="22"/>
    </location>
</feature>
<feature type="chain" id="PRO_5047107081" evidence="2">
    <location>
        <begin position="23"/>
        <end position="313"/>
    </location>
</feature>
<sequence>MTRTSLPPSRLLWLTVLPWVLAGCANSPPSTEADAGRSASVNPAPTRPLGRAPELLAVTASMDLIRFQADQPRQIVQRQRIQGLPTGQSLVGIDFRVARGVLYALSQQGQLYTLHPQRATLQAVGSTALALPTGSFGLDFNPTVDRLRVTGPDGLNLRLHPDTGAVVDGDPAQPGLQTDGRLHYAPGDTYAGRLPDITAVAYTYNQQNEKLTTNYAIDKTLGTLAVLGSLEATQPVISPNTGQLHTVGPLGLGALAEASLDISDVSNQALAAIRSLSPSAPTRLYQIDLATGRARALGVVGDGEALLGIAIVP</sequence>
<feature type="region of interest" description="Disordered" evidence="1">
    <location>
        <begin position="28"/>
        <end position="48"/>
    </location>
</feature>
<evidence type="ECO:0000259" key="3">
    <source>
        <dbReference type="Pfam" id="PF14339"/>
    </source>
</evidence>
<evidence type="ECO:0000256" key="1">
    <source>
        <dbReference type="SAM" id="MobiDB-lite"/>
    </source>
</evidence>
<dbReference type="EMBL" id="JBHSHJ010000001">
    <property type="protein sequence ID" value="MFC4787408.1"/>
    <property type="molecule type" value="Genomic_DNA"/>
</dbReference>
<name>A0ABV9Q942_9BURK</name>
<comment type="caution">
    <text evidence="4">The sequence shown here is derived from an EMBL/GenBank/DDBJ whole genome shotgun (WGS) entry which is preliminary data.</text>
</comment>